<gene>
    <name evidence="2" type="ORF">SAMN04487894_110190</name>
</gene>
<evidence type="ECO:0000313" key="3">
    <source>
        <dbReference type="Proteomes" id="UP000198757"/>
    </source>
</evidence>
<evidence type="ECO:0000256" key="1">
    <source>
        <dbReference type="SAM" id="SignalP"/>
    </source>
</evidence>
<dbReference type="EMBL" id="FMZO01000010">
    <property type="protein sequence ID" value="SDD58310.1"/>
    <property type="molecule type" value="Genomic_DNA"/>
</dbReference>
<feature type="chain" id="PRO_5011483507" description="Lipoprotein" evidence="1">
    <location>
        <begin position="19"/>
        <end position="219"/>
    </location>
</feature>
<dbReference type="PROSITE" id="PS51257">
    <property type="entry name" value="PROKAR_LIPOPROTEIN"/>
    <property type="match status" value="1"/>
</dbReference>
<organism evidence="2 3">
    <name type="scientific">Niabella drilacis (strain DSM 25811 / CCM 8410 / CCUG 62505 / LMG 26954 / E90)</name>
    <dbReference type="NCBI Taxonomy" id="1285928"/>
    <lineage>
        <taxon>Bacteria</taxon>
        <taxon>Pseudomonadati</taxon>
        <taxon>Bacteroidota</taxon>
        <taxon>Chitinophagia</taxon>
        <taxon>Chitinophagales</taxon>
        <taxon>Chitinophagaceae</taxon>
        <taxon>Niabella</taxon>
    </lineage>
</organism>
<proteinExistence type="predicted"/>
<evidence type="ECO:0008006" key="4">
    <source>
        <dbReference type="Google" id="ProtNLM"/>
    </source>
</evidence>
<dbReference type="RefSeq" id="WP_090391545.1">
    <property type="nucleotide sequence ID" value="NZ_FMZO01000010.1"/>
</dbReference>
<dbReference type="Proteomes" id="UP000198757">
    <property type="component" value="Unassembled WGS sequence"/>
</dbReference>
<protein>
    <recommendedName>
        <fullName evidence="4">Lipoprotein</fullName>
    </recommendedName>
</protein>
<dbReference type="AlphaFoldDB" id="A0A1G6VX84"/>
<evidence type="ECO:0000313" key="2">
    <source>
        <dbReference type="EMBL" id="SDD58310.1"/>
    </source>
</evidence>
<sequence length="219" mass="24829">MRLPIAIRFLILFFFAAACTHQPKQPPAGGDVAGRLKELCRLITSEPADKNRVILAFTTIDAGFLWKGTAMPDTRYSGFYPDSVYTVLTAIFNPDGTPVIKRTMNTWRRNGHLYYEISFNMESRYHTEAGKQPVFEDPRDSLQISHALLAQQFGKVASVFPAGMQPKESHYDYYTYINPKTQDTAFIKTRSFMSPASDYNILYHISIINSALDPGRADR</sequence>
<accession>A0A1G6VX84</accession>
<keyword evidence="3" id="KW-1185">Reference proteome</keyword>
<feature type="signal peptide" evidence="1">
    <location>
        <begin position="1"/>
        <end position="18"/>
    </location>
</feature>
<reference evidence="3" key="1">
    <citation type="submission" date="2016-10" db="EMBL/GenBank/DDBJ databases">
        <authorList>
            <person name="Varghese N."/>
            <person name="Submissions S."/>
        </authorList>
    </citation>
    <scope>NUCLEOTIDE SEQUENCE [LARGE SCALE GENOMIC DNA]</scope>
    <source>
        <strain evidence="3">DSM 25811 / CCM 8410 / LMG 26954 / E90</strain>
    </source>
</reference>
<name>A0A1G6VX84_NIADE</name>
<keyword evidence="1" id="KW-0732">Signal</keyword>